<feature type="domain" description="Gamma tubulin complex component C-terminal" evidence="8">
    <location>
        <begin position="290"/>
        <end position="727"/>
    </location>
</feature>
<feature type="region of interest" description="Disordered" evidence="7">
    <location>
        <begin position="522"/>
        <end position="565"/>
    </location>
</feature>
<evidence type="ECO:0000256" key="7">
    <source>
        <dbReference type="SAM" id="MobiDB-lite"/>
    </source>
</evidence>
<reference evidence="10 11" key="1">
    <citation type="journal article" date="2021" name="Environ. Microbiol.">
        <title>Gene family expansions and transcriptome signatures uncover fungal adaptations to wood decay.</title>
        <authorList>
            <person name="Hage H."/>
            <person name="Miyauchi S."/>
            <person name="Viragh M."/>
            <person name="Drula E."/>
            <person name="Min B."/>
            <person name="Chaduli D."/>
            <person name="Navarro D."/>
            <person name="Favel A."/>
            <person name="Norest M."/>
            <person name="Lesage-Meessen L."/>
            <person name="Balint B."/>
            <person name="Merenyi Z."/>
            <person name="de Eugenio L."/>
            <person name="Morin E."/>
            <person name="Martinez A.T."/>
            <person name="Baldrian P."/>
            <person name="Stursova M."/>
            <person name="Martinez M.J."/>
            <person name="Novotny C."/>
            <person name="Magnuson J.K."/>
            <person name="Spatafora J.W."/>
            <person name="Maurice S."/>
            <person name="Pangilinan J."/>
            <person name="Andreopoulos W."/>
            <person name="LaButti K."/>
            <person name="Hundley H."/>
            <person name="Na H."/>
            <person name="Kuo A."/>
            <person name="Barry K."/>
            <person name="Lipzen A."/>
            <person name="Henrissat B."/>
            <person name="Riley R."/>
            <person name="Ahrendt S."/>
            <person name="Nagy L.G."/>
            <person name="Grigoriev I.V."/>
            <person name="Martin F."/>
            <person name="Rosso M.N."/>
        </authorList>
    </citation>
    <scope>NUCLEOTIDE SEQUENCE [LARGE SCALE GENOMIC DNA]</scope>
    <source>
        <strain evidence="10 11">CIRM-BRFM 1785</strain>
    </source>
</reference>
<dbReference type="Pfam" id="PF04130">
    <property type="entry name" value="GCP_C_terminal"/>
    <property type="match status" value="1"/>
</dbReference>
<accession>A0ABQ8KE23</accession>
<organism evidence="10 11">
    <name type="scientific">Rhodofomes roseus</name>
    <dbReference type="NCBI Taxonomy" id="34475"/>
    <lineage>
        <taxon>Eukaryota</taxon>
        <taxon>Fungi</taxon>
        <taxon>Dikarya</taxon>
        <taxon>Basidiomycota</taxon>
        <taxon>Agaricomycotina</taxon>
        <taxon>Agaricomycetes</taxon>
        <taxon>Polyporales</taxon>
        <taxon>Rhodofomes</taxon>
    </lineage>
</organism>
<feature type="domain" description="Gamma tubulin complex component protein N-terminal" evidence="9">
    <location>
        <begin position="2"/>
        <end position="275"/>
    </location>
</feature>
<evidence type="ECO:0000256" key="2">
    <source>
        <dbReference type="ARBA" id="ARBA00010337"/>
    </source>
</evidence>
<dbReference type="PANTHER" id="PTHR19302">
    <property type="entry name" value="GAMMA TUBULIN COMPLEX PROTEIN"/>
    <property type="match status" value="1"/>
</dbReference>
<sequence length="753" mass="83127">MIAEVLLVLAGHSSSLFPKDHNVHPAFSSLLHPGEQQCLESLGQIAVRYRKIKAACSALSRSQSRYVSALCATLNQILKDEYENLVVETEAKVLKRDPNLVASGSFVPLSSIRATFSEWDAPLAALETLFDQLQAQTSWQPGPLIDLLQKRSHTGIHRIASIHARLCEAVQRVWMAQLQAFLIHGAVTEKEPLADKDYTLLEAAVPSCVSTQSRESVAYVGRAIGTVKAAKWERQFPRELAMEHSKLLEGVLPQEQYAFDRIITDIRTTVSEWLWLNVLTQKDVDIAVESLANYFLLRNGEFALSLIREIERLKISRLTGRAGPTTMIREQDLHLALLRASLGTTAQQDPSLSHLRFRLPSGPLRPLLPSLATGPAKDLSASLSAVEATSFDDLLLGTPLVLTYNVAWPLDLFLHPSDLQIYGALFTYLSALRKTHTRIHSCWTSLSNAQRARRRWTGLGEGGTTEDLEVRKELLRCGWGVVREMSWFLDTLLGYVMTDVIDVEFRRLKRLLLEKTSGIVRQPTGTQPAADTDADPAIGIPHSSSTVPASSGAASHPSTSSPSQLDFTTLRNIHTTYLERLLTGSLLSNPALTAIIRLILEICERFVAQVERWGGDVLPALLFEGSLAAGGDRVGEMVKERQGIVAEINEALHSLLSAFYEQLSLSTTQQPLSAATDASKSMAQNASMANASSFRTFIRPKRGKRLAGDEEVRRHVERLLLRLDFNGGFSKPTLNVRMPASETEEILKQGGLA</sequence>
<dbReference type="EMBL" id="JADCUA010000012">
    <property type="protein sequence ID" value="KAH9835870.1"/>
    <property type="molecule type" value="Genomic_DNA"/>
</dbReference>
<protein>
    <recommendedName>
        <fullName evidence="6">Spindle pole body component</fullName>
    </recommendedName>
</protein>
<dbReference type="Gene3D" id="1.20.120.1900">
    <property type="entry name" value="Gamma-tubulin complex, C-terminal domain"/>
    <property type="match status" value="1"/>
</dbReference>
<gene>
    <name evidence="10" type="ORF">C8Q71DRAFT_836762</name>
</gene>
<evidence type="ECO:0000313" key="11">
    <source>
        <dbReference type="Proteomes" id="UP000814176"/>
    </source>
</evidence>
<dbReference type="Proteomes" id="UP000814176">
    <property type="component" value="Unassembled WGS sequence"/>
</dbReference>
<proteinExistence type="inferred from homology"/>
<keyword evidence="5 6" id="KW-0206">Cytoskeleton</keyword>
<dbReference type="InterPro" id="IPR042241">
    <property type="entry name" value="GCP_C_sf"/>
</dbReference>
<feature type="compositionally biased region" description="Low complexity" evidence="7">
    <location>
        <begin position="523"/>
        <end position="541"/>
    </location>
</feature>
<evidence type="ECO:0000256" key="6">
    <source>
        <dbReference type="RuleBase" id="RU363050"/>
    </source>
</evidence>
<dbReference type="InterPro" id="IPR041470">
    <property type="entry name" value="GCP_N"/>
</dbReference>
<dbReference type="Pfam" id="PF17681">
    <property type="entry name" value="GCP_N_terminal"/>
    <property type="match status" value="1"/>
</dbReference>
<dbReference type="RefSeq" id="XP_047778247.1">
    <property type="nucleotide sequence ID" value="XM_047926452.1"/>
</dbReference>
<dbReference type="PANTHER" id="PTHR19302:SF27">
    <property type="entry name" value="GAMMA-TUBULIN COMPLEX COMPONENT 4"/>
    <property type="match status" value="1"/>
</dbReference>
<evidence type="ECO:0000256" key="1">
    <source>
        <dbReference type="ARBA" id="ARBA00004267"/>
    </source>
</evidence>
<dbReference type="InterPro" id="IPR007259">
    <property type="entry name" value="GCP"/>
</dbReference>
<name>A0ABQ8KE23_9APHY</name>
<keyword evidence="11" id="KW-1185">Reference proteome</keyword>
<evidence type="ECO:0000256" key="3">
    <source>
        <dbReference type="ARBA" id="ARBA00022490"/>
    </source>
</evidence>
<dbReference type="GeneID" id="72007184"/>
<evidence type="ECO:0000259" key="8">
    <source>
        <dbReference type="Pfam" id="PF04130"/>
    </source>
</evidence>
<comment type="subcellular location">
    <subcellularLocation>
        <location evidence="1 6">Cytoplasm</location>
        <location evidence="1 6">Cytoskeleton</location>
        <location evidence="1 6">Microtubule organizing center</location>
    </subcellularLocation>
</comment>
<evidence type="ECO:0000256" key="4">
    <source>
        <dbReference type="ARBA" id="ARBA00022701"/>
    </source>
</evidence>
<evidence type="ECO:0000313" key="10">
    <source>
        <dbReference type="EMBL" id="KAH9835870.1"/>
    </source>
</evidence>
<comment type="similarity">
    <text evidence="2 6">Belongs to the TUBGCP family.</text>
</comment>
<dbReference type="InterPro" id="IPR040457">
    <property type="entry name" value="GCP_C"/>
</dbReference>
<evidence type="ECO:0000256" key="5">
    <source>
        <dbReference type="ARBA" id="ARBA00023212"/>
    </source>
</evidence>
<keyword evidence="3 6" id="KW-0963">Cytoplasm</keyword>
<evidence type="ECO:0000259" key="9">
    <source>
        <dbReference type="Pfam" id="PF17681"/>
    </source>
</evidence>
<comment type="caution">
    <text evidence="10">The sequence shown here is derived from an EMBL/GenBank/DDBJ whole genome shotgun (WGS) entry which is preliminary data.</text>
</comment>
<feature type="compositionally biased region" description="Low complexity" evidence="7">
    <location>
        <begin position="548"/>
        <end position="563"/>
    </location>
</feature>
<keyword evidence="4 6" id="KW-0493">Microtubule</keyword>